<evidence type="ECO:0000256" key="16">
    <source>
        <dbReference type="PROSITE-ProRule" id="PRU00703"/>
    </source>
</evidence>
<evidence type="ECO:0000256" key="18">
    <source>
        <dbReference type="RuleBase" id="RU003928"/>
    </source>
</evidence>
<dbReference type="InterPro" id="IPR005990">
    <property type="entry name" value="IMP_DH"/>
</dbReference>
<evidence type="ECO:0000256" key="17">
    <source>
        <dbReference type="RuleBase" id="RU003927"/>
    </source>
</evidence>
<dbReference type="Proteomes" id="UP000035681">
    <property type="component" value="Unplaced"/>
</dbReference>
<dbReference type="WBParaSite" id="TCONS_00013068.p1">
    <property type="protein sequence ID" value="TCONS_00013068.p1"/>
    <property type="gene ID" value="XLOC_008864"/>
</dbReference>
<dbReference type="GO" id="GO:0003938">
    <property type="term" value="F:IMP dehydrogenase activity"/>
    <property type="evidence" value="ECO:0007669"/>
    <property type="project" value="UniProtKB-UniRule"/>
</dbReference>
<dbReference type="InterPro" id="IPR001093">
    <property type="entry name" value="IMP_DH_GMPRt"/>
</dbReference>
<reference evidence="21" key="1">
    <citation type="submission" date="2015-08" db="UniProtKB">
        <authorList>
            <consortium name="WormBaseParasite"/>
        </authorList>
    </citation>
    <scope>IDENTIFICATION</scope>
</reference>
<name>A0A0K0DZU3_STRER</name>
<dbReference type="Gene3D" id="3.20.20.70">
    <property type="entry name" value="Aldolase class I"/>
    <property type="match status" value="1"/>
</dbReference>
<dbReference type="SUPFAM" id="SSF51412">
    <property type="entry name" value="Inosine monophosphate dehydrogenase (IMPDH)"/>
    <property type="match status" value="1"/>
</dbReference>
<dbReference type="PANTHER" id="PTHR11911">
    <property type="entry name" value="INOSINE-5-MONOPHOSPHATE DEHYDROGENASE RELATED"/>
    <property type="match status" value="1"/>
</dbReference>
<dbReference type="InterPro" id="IPR013785">
    <property type="entry name" value="Aldolase_TIM"/>
</dbReference>
<feature type="binding site" evidence="12 14">
    <location>
        <begin position="303"/>
        <end position="305"/>
    </location>
    <ligand>
        <name>NAD(+)</name>
        <dbReference type="ChEBI" id="CHEBI:57540"/>
    </ligand>
</feature>
<feature type="binding site" evidence="12">
    <location>
        <begin position="417"/>
        <end position="418"/>
    </location>
    <ligand>
        <name>IMP</name>
        <dbReference type="ChEBI" id="CHEBI:58053"/>
    </ligand>
</feature>
<comment type="activity regulation">
    <text evidence="12">Mycophenolic acid (MPA) is a non-competitive inhibitor that prevents formation of the closed enzyme conformation by binding to the same site as the amobile flap. In contrast, mizoribine monophosphate (MZP) is a competitive inhibitor that induces the closed conformation. MPA is a potent inhibitor of mammalian IMPDHs but a poor inhibitor of the bacterial enzymes. MZP is a more potent inhibitor of bacterial IMPDH.</text>
</comment>
<comment type="similarity">
    <text evidence="2 12 17">Belongs to the IMPDH/GMPR family.</text>
</comment>
<evidence type="ECO:0000256" key="8">
    <source>
        <dbReference type="ARBA" id="ARBA00023027"/>
    </source>
</evidence>
<feature type="binding site" description="in other chain" evidence="12 15">
    <location>
        <position position="361"/>
    </location>
    <ligand>
        <name>K(+)</name>
        <dbReference type="ChEBI" id="CHEBI:29103"/>
        <note>ligand shared between two tetrameric partners</note>
    </ligand>
</feature>
<dbReference type="Pfam" id="PF00571">
    <property type="entry name" value="CBS"/>
    <property type="match status" value="2"/>
</dbReference>
<dbReference type="GO" id="GO:0005737">
    <property type="term" value="C:cytoplasm"/>
    <property type="evidence" value="ECO:0007669"/>
    <property type="project" value="UniProtKB-SubCell"/>
</dbReference>
<evidence type="ECO:0000256" key="14">
    <source>
        <dbReference type="PIRSR" id="PIRSR000130-3"/>
    </source>
</evidence>
<comment type="caution">
    <text evidence="12">Lacks conserved residue(s) required for the propagation of feature annotation.</text>
</comment>
<keyword evidence="4 12" id="KW-0332">GMP biosynthesis</keyword>
<feature type="binding site" evidence="12">
    <location>
        <begin position="394"/>
        <end position="396"/>
    </location>
    <ligand>
        <name>IMP</name>
        <dbReference type="ChEBI" id="CHEBI:58053"/>
    </ligand>
</feature>
<evidence type="ECO:0000259" key="19">
    <source>
        <dbReference type="PROSITE" id="PS51371"/>
    </source>
</evidence>
<feature type="binding site" evidence="12">
    <location>
        <begin position="442"/>
        <end position="446"/>
    </location>
    <ligand>
        <name>IMP</name>
        <dbReference type="ChEBI" id="CHEBI:58053"/>
    </ligand>
</feature>
<dbReference type="Pfam" id="PF00478">
    <property type="entry name" value="IMPDH"/>
    <property type="match status" value="1"/>
</dbReference>
<keyword evidence="3 12" id="KW-0479">Metal-binding</keyword>
<evidence type="ECO:0000256" key="13">
    <source>
        <dbReference type="PIRSR" id="PIRSR000130-1"/>
    </source>
</evidence>
<dbReference type="AlphaFoldDB" id="A0A0K0DZU3"/>
<comment type="function">
    <text evidence="11 12">Catalyzes the conversion of inosine 5'-phosphate (IMP) to xanthosine 5'-phosphate (XMP), the first committed and rate-limiting step in the de novo synthesis of guanine nucleotides, and therefore plays an important role in the regulation of cell growth.</text>
</comment>
<dbReference type="PANTHER" id="PTHR11911:SF111">
    <property type="entry name" value="INOSINE-5'-MONOPHOSPHATE DEHYDROGENASE"/>
    <property type="match status" value="1"/>
</dbReference>
<comment type="pathway">
    <text evidence="12 18">Purine metabolism; XMP biosynthesis via de novo pathway; XMP from IMP: step 1/1.</text>
</comment>
<organism evidence="21">
    <name type="scientific">Strongyloides stercoralis</name>
    <name type="common">Threadworm</name>
    <dbReference type="NCBI Taxonomy" id="6248"/>
    <lineage>
        <taxon>Eukaryota</taxon>
        <taxon>Metazoa</taxon>
        <taxon>Ecdysozoa</taxon>
        <taxon>Nematoda</taxon>
        <taxon>Chromadorea</taxon>
        <taxon>Rhabditida</taxon>
        <taxon>Tylenchina</taxon>
        <taxon>Panagrolaimomorpha</taxon>
        <taxon>Strongyloidoidea</taxon>
        <taxon>Strongyloididae</taxon>
        <taxon>Strongyloides</taxon>
    </lineage>
</organism>
<evidence type="ECO:0000256" key="10">
    <source>
        <dbReference type="ARBA" id="ARBA00048028"/>
    </source>
</evidence>
<dbReference type="GO" id="GO:0046872">
    <property type="term" value="F:metal ion binding"/>
    <property type="evidence" value="ECO:0007669"/>
    <property type="project" value="UniProtKB-UniRule"/>
</dbReference>
<feature type="binding site" evidence="12 14">
    <location>
        <begin position="354"/>
        <end position="356"/>
    </location>
    <ligand>
        <name>NAD(+)</name>
        <dbReference type="ChEBI" id="CHEBI:57540"/>
    </ligand>
</feature>
<feature type="binding site" evidence="12">
    <location>
        <position position="359"/>
    </location>
    <ligand>
        <name>IMP</name>
        <dbReference type="ChEBI" id="CHEBI:58053"/>
    </ligand>
</feature>
<dbReference type="PROSITE" id="PS00487">
    <property type="entry name" value="IMP_DH_GMP_RED"/>
    <property type="match status" value="1"/>
</dbReference>
<evidence type="ECO:0000256" key="2">
    <source>
        <dbReference type="ARBA" id="ARBA00005502"/>
    </source>
</evidence>
<evidence type="ECO:0000256" key="6">
    <source>
        <dbReference type="ARBA" id="ARBA00022958"/>
    </source>
</evidence>
<keyword evidence="6 12" id="KW-0630">Potassium</keyword>
<evidence type="ECO:0000256" key="3">
    <source>
        <dbReference type="ARBA" id="ARBA00022723"/>
    </source>
</evidence>
<sequence length="546" mass="60530">MSEENLKNEPYDGSKSPTNILKKVQYDKFYFHSNEILINEIDNDGLGIEDLFKEKQGITYNDFNILPRYIHFSLDKVNLNTRFTKNIILKNPFISSPMDTVTEHKVAIAMALNGGIGIIHNNFHSISQQIEEVQLTKKYKNGLLHQPITISPDVTIDYVKDLQTQYGISGIPVTKNGMMNEALLGMITSHDISFVEECNFKKTKVSDIMTKMDKLIVTYDDTTADETYKLITKYKLKHIPVLDNKNNLCGLFVKSKMVQEDFPMAVYDKKGQLLVGAAINTRDGAMDHVDKLVSAGVDVIVIDSSNGSSIFQINLLKEIKKKYPNYPEIVAGNVVTIKQAKYLIDAGADCIRIGMGSGSICTTQEVCAVGRSQASAVYHVSRYCRSREVPTIADGGINNTGSIIKALSLGANTVMMGSLIAGTTEAPGKTTIGPNGERLKKYRGMGSIDAMEVNDFSSERYLSTNEGKVKVAQGVSATVKEKGSLHCLIPLMNKAVRHGFQNLGTRLIRDLHLDVYNGLVRFEKRTVSAQREGNVHSLFSYDKNLI</sequence>
<dbReference type="HAMAP" id="MF_01964">
    <property type="entry name" value="IMPDH"/>
    <property type="match status" value="1"/>
</dbReference>
<dbReference type="InterPro" id="IPR000644">
    <property type="entry name" value="CBS_dom"/>
</dbReference>
<proteinExistence type="inferred from homology"/>
<evidence type="ECO:0000313" key="21">
    <source>
        <dbReference type="WBParaSite" id="SSTP_0000275400.1"/>
    </source>
</evidence>
<keyword evidence="20" id="KW-1185">Reference proteome</keyword>
<comment type="subunit">
    <text evidence="12">Homotetramer.</text>
</comment>
<feature type="binding site" evidence="12">
    <location>
        <position position="473"/>
    </location>
    <ligand>
        <name>IMP</name>
        <dbReference type="ChEBI" id="CHEBI:58053"/>
    </ligand>
</feature>
<dbReference type="InterPro" id="IPR046342">
    <property type="entry name" value="CBS_dom_sf"/>
</dbReference>
<comment type="cofactor">
    <cofactor evidence="1 12">
        <name>K(+)</name>
        <dbReference type="ChEBI" id="CHEBI:29103"/>
    </cofactor>
</comment>
<dbReference type="CDD" id="cd00381">
    <property type="entry name" value="IMPDH"/>
    <property type="match status" value="1"/>
</dbReference>
<dbReference type="WBParaSite" id="SSTP_0000275400.1">
    <property type="protein sequence ID" value="SSTP_0000275400.1"/>
    <property type="gene ID" value="SSTP_0000275400"/>
</dbReference>
<feature type="domain" description="CBS" evidence="19">
    <location>
        <begin position="143"/>
        <end position="205"/>
    </location>
</feature>
<evidence type="ECO:0000256" key="9">
    <source>
        <dbReference type="ARBA" id="ARBA00023122"/>
    </source>
</evidence>
<feature type="domain" description="CBS" evidence="19">
    <location>
        <begin position="209"/>
        <end position="269"/>
    </location>
</feature>
<dbReference type="STRING" id="6248.A0A0K0DZU3"/>
<dbReference type="GO" id="GO:0006183">
    <property type="term" value="P:GTP biosynthetic process"/>
    <property type="evidence" value="ECO:0007669"/>
    <property type="project" value="TreeGrafter"/>
</dbReference>
<dbReference type="EC" id="1.1.1.205" evidence="12 18"/>
<dbReference type="SMART" id="SM00116">
    <property type="entry name" value="CBS"/>
    <property type="match status" value="2"/>
</dbReference>
<protein>
    <recommendedName>
        <fullName evidence="12 18">Inosine-5'-monophosphate dehydrogenase</fullName>
        <shortName evidence="12">IMP dehydrogenase</shortName>
        <shortName evidence="12">IMPD</shortName>
        <shortName evidence="12">IMPDH</shortName>
        <ecNumber evidence="12 18">1.1.1.205</ecNumber>
    </recommendedName>
</protein>
<feature type="active site" description="Proton acceptor" evidence="12 13">
    <location>
        <position position="460"/>
    </location>
</feature>
<comment type="catalytic activity">
    <reaction evidence="10 12 18">
        <text>IMP + NAD(+) + H2O = XMP + NADH + H(+)</text>
        <dbReference type="Rhea" id="RHEA:11708"/>
        <dbReference type="ChEBI" id="CHEBI:15377"/>
        <dbReference type="ChEBI" id="CHEBI:15378"/>
        <dbReference type="ChEBI" id="CHEBI:57464"/>
        <dbReference type="ChEBI" id="CHEBI:57540"/>
        <dbReference type="ChEBI" id="CHEBI:57945"/>
        <dbReference type="ChEBI" id="CHEBI:58053"/>
        <dbReference type="EC" id="1.1.1.205"/>
    </reaction>
</comment>
<dbReference type="SUPFAM" id="SSF54631">
    <property type="entry name" value="CBS-domain pair"/>
    <property type="match status" value="1"/>
</dbReference>
<evidence type="ECO:0000256" key="11">
    <source>
        <dbReference type="ARBA" id="ARBA00056556"/>
    </source>
</evidence>
<keyword evidence="8 12" id="KW-0520">NAD</keyword>
<evidence type="ECO:0000256" key="1">
    <source>
        <dbReference type="ARBA" id="ARBA00001958"/>
    </source>
</evidence>
<dbReference type="FunFam" id="3.20.20.70:FF:000086">
    <property type="entry name" value="IMP dehydrogenase, putative"/>
    <property type="match status" value="1"/>
</dbReference>
<dbReference type="SMART" id="SM01240">
    <property type="entry name" value="IMPDH"/>
    <property type="match status" value="1"/>
</dbReference>
<dbReference type="PROSITE" id="PS51371">
    <property type="entry name" value="CBS"/>
    <property type="match status" value="2"/>
</dbReference>
<feature type="binding site" evidence="12">
    <location>
        <position position="528"/>
    </location>
    <ligand>
        <name>K(+)</name>
        <dbReference type="ChEBI" id="CHEBI:29103"/>
        <note>ligand shared between two tetrameric partners</note>
    </ligand>
</feature>
<feature type="binding site" description="in other chain" evidence="12 15">
    <location>
        <position position="356"/>
    </location>
    <ligand>
        <name>K(+)</name>
        <dbReference type="ChEBI" id="CHEBI:29103"/>
        <note>ligand shared between two tetrameric partners</note>
    </ligand>
</feature>
<dbReference type="PIRSF" id="PIRSF000130">
    <property type="entry name" value="IMPDH"/>
    <property type="match status" value="1"/>
</dbReference>
<evidence type="ECO:0000256" key="15">
    <source>
        <dbReference type="PIRSR" id="PIRSR000130-4"/>
    </source>
</evidence>
<feature type="binding site" description="in other chain" evidence="12 15">
    <location>
        <position position="358"/>
    </location>
    <ligand>
        <name>K(+)</name>
        <dbReference type="ChEBI" id="CHEBI:29103"/>
        <note>ligand shared between two tetrameric partners</note>
    </ligand>
</feature>
<dbReference type="CDD" id="cd04601">
    <property type="entry name" value="CBS_pair_IMPDH"/>
    <property type="match status" value="1"/>
</dbReference>
<evidence type="ECO:0000256" key="5">
    <source>
        <dbReference type="ARBA" id="ARBA00022755"/>
    </source>
</evidence>
<accession>A0A0K0DZU3</accession>
<keyword evidence="9 16" id="KW-0129">CBS domain</keyword>
<evidence type="ECO:0000313" key="20">
    <source>
        <dbReference type="Proteomes" id="UP000035681"/>
    </source>
</evidence>
<dbReference type="GO" id="GO:0006177">
    <property type="term" value="P:GMP biosynthetic process"/>
    <property type="evidence" value="ECO:0007669"/>
    <property type="project" value="UniProtKB-UniRule"/>
</dbReference>
<keyword evidence="12" id="KW-0963">Cytoplasm</keyword>
<keyword evidence="5 12" id="KW-0658">Purine biosynthesis</keyword>
<comment type="subcellular location">
    <subcellularLocation>
        <location evidence="12">Cytoplasm</location>
    </subcellularLocation>
</comment>
<dbReference type="InterPro" id="IPR015875">
    <property type="entry name" value="IMP_DH/GMP_Rdtase_CS"/>
</dbReference>
<keyword evidence="7 12" id="KW-0560">Oxidoreductase</keyword>
<dbReference type="GO" id="GO:0000166">
    <property type="term" value="F:nucleotide binding"/>
    <property type="evidence" value="ECO:0007669"/>
    <property type="project" value="UniProtKB-UniRule"/>
</dbReference>
<feature type="active site" description="Thioimidate intermediate" evidence="12 13">
    <location>
        <position position="361"/>
    </location>
</feature>
<dbReference type="NCBIfam" id="TIGR01302">
    <property type="entry name" value="IMP_dehydrog"/>
    <property type="match status" value="1"/>
</dbReference>
<evidence type="ECO:0000256" key="12">
    <source>
        <dbReference type="HAMAP-Rule" id="MF_03156"/>
    </source>
</evidence>
<evidence type="ECO:0000256" key="4">
    <source>
        <dbReference type="ARBA" id="ARBA00022749"/>
    </source>
</evidence>
<evidence type="ECO:0000256" key="7">
    <source>
        <dbReference type="ARBA" id="ARBA00023002"/>
    </source>
</evidence>
<dbReference type="UniPathway" id="UPA00601">
    <property type="reaction ID" value="UER00295"/>
</dbReference>